<evidence type="ECO:0000313" key="4">
    <source>
        <dbReference type="EMBL" id="MDA3732560.1"/>
    </source>
</evidence>
<evidence type="ECO:0000256" key="2">
    <source>
        <dbReference type="SAM" id="Phobius"/>
    </source>
</evidence>
<keyword evidence="2" id="KW-0472">Membrane</keyword>
<protein>
    <submittedName>
        <fullName evidence="4">HlyD family efflux transporter periplasmic adaptor subunit</fullName>
    </submittedName>
</protein>
<dbReference type="AlphaFoldDB" id="A0AA42J1N7"/>
<sequence length="677" mass="77666">MLARLNNPLYDTIKENIGSEQMKKTKGKNENKKTKKSSANGYSNSTGAYNLDDYRSKKRNYYNPYGSDTQDYSTPSNPYRKQYNTKANQSSTNKSKRTTESRAPQRGYTNPYEDRYTPRQNTKSSNTSYGYPSSYSERGVNNPYEREYGEQYTYQGVETKTPEQRKAELRSKNKITRKEAQQNTKRRKKRMVKKMAMIMVLVMFMSYGVVRAIDFFVYPSVSYQTVQRGVIDNSNLYSGIIFRDEAVYESTKTGDIHYIVGESEKVAKDGSICLVAKSSEIDALKKQLYAIDDTLYSKQDKRSELSYYQPDVKQVNDTLKAEMANFVDSKYWENPKSVYTLRQSLDKTIEERTALYVQDESKTTEGIKGARTEVLESLKNNQSALKAPEAGIVSYGLDGYEANLTEEVLENMTLENYKTLQNSVKQSEVTIAPLQTEANTPLYKIIRSDKWKVVTYIDSEDALSLEQGKYYELYFDNTKRDHVRFKLESKEEGEKTKLVFSANEYLVDFLNNRQVSFSIGQNRAEGVKIPIKAIVEKNILSIPKEYVVEQGSEKGILKVQGQTSVFTPMRIQYDDEKNVYIMQQIEQLQGVGLGTVIAHPEGGSQYTVSELETVQGVYTVNGQFAQFKRIAIQMVNEEYAILSSGKENKLKEFDQIISNPKNIKEDQLLKYMNVQNE</sequence>
<dbReference type="InterPro" id="IPR058709">
    <property type="entry name" value="BSH_RND-rel"/>
</dbReference>
<feature type="compositionally biased region" description="Basic and acidic residues" evidence="1">
    <location>
        <begin position="21"/>
        <end position="32"/>
    </location>
</feature>
<keyword evidence="2" id="KW-1133">Transmembrane helix</keyword>
<dbReference type="RefSeq" id="WP_198524890.1">
    <property type="nucleotide sequence ID" value="NZ_JAQIFT010000049.1"/>
</dbReference>
<feature type="compositionally biased region" description="Polar residues" evidence="1">
    <location>
        <begin position="66"/>
        <end position="93"/>
    </location>
</feature>
<evidence type="ECO:0000313" key="5">
    <source>
        <dbReference type="Proteomes" id="UP001169242"/>
    </source>
</evidence>
<keyword evidence="2" id="KW-0812">Transmembrane</keyword>
<feature type="region of interest" description="Disordered" evidence="1">
    <location>
        <begin position="1"/>
        <end position="143"/>
    </location>
</feature>
<gene>
    <name evidence="4" type="ORF">PBV87_13795</name>
</gene>
<proteinExistence type="predicted"/>
<comment type="caution">
    <text evidence="4">The sequence shown here is derived from an EMBL/GenBank/DDBJ whole genome shotgun (WGS) entry which is preliminary data.</text>
</comment>
<name>A0AA42J1N7_9FIRM</name>
<feature type="compositionally biased region" description="Basic and acidic residues" evidence="1">
    <location>
        <begin position="160"/>
        <end position="180"/>
    </location>
</feature>
<dbReference type="Pfam" id="PF26018">
    <property type="entry name" value="BSH_RND_rel"/>
    <property type="match status" value="1"/>
</dbReference>
<feature type="domain" description="RND related barrel-sandwich hybrid" evidence="3">
    <location>
        <begin position="245"/>
        <end position="428"/>
    </location>
</feature>
<evidence type="ECO:0000259" key="3">
    <source>
        <dbReference type="Pfam" id="PF26018"/>
    </source>
</evidence>
<feature type="transmembrane region" description="Helical" evidence="2">
    <location>
        <begin position="195"/>
        <end position="218"/>
    </location>
</feature>
<reference evidence="4" key="1">
    <citation type="journal article" date="2023" name="Int. J. Syst. Evol. Microbiol.">
        <title>&lt;i&gt;Holtiella tumoricola&lt;/i&gt; gen. nov. sp. nov., isolated from a human clinical sample.</title>
        <authorList>
            <person name="Allen-Vercoe E."/>
            <person name="Daigneault M.C."/>
            <person name="Vancuren S.J."/>
            <person name="Cochrane K."/>
            <person name="O'Neal L.L."/>
            <person name="Sankaranarayanan K."/>
            <person name="Lawson P.A."/>
        </authorList>
    </citation>
    <scope>NUCLEOTIDE SEQUENCE</scope>
    <source>
        <strain evidence="4">CC70A</strain>
    </source>
</reference>
<dbReference type="Proteomes" id="UP001169242">
    <property type="component" value="Unassembled WGS sequence"/>
</dbReference>
<feature type="compositionally biased region" description="Polar residues" evidence="1">
    <location>
        <begin position="37"/>
        <end position="48"/>
    </location>
</feature>
<evidence type="ECO:0000256" key="1">
    <source>
        <dbReference type="SAM" id="MobiDB-lite"/>
    </source>
</evidence>
<dbReference type="EMBL" id="JAQIFT010000049">
    <property type="protein sequence ID" value="MDA3732560.1"/>
    <property type="molecule type" value="Genomic_DNA"/>
</dbReference>
<feature type="compositionally biased region" description="Polar residues" evidence="1">
    <location>
        <begin position="118"/>
        <end position="136"/>
    </location>
</feature>
<accession>A0AA42J1N7</accession>
<feature type="region of interest" description="Disordered" evidence="1">
    <location>
        <begin position="159"/>
        <end position="188"/>
    </location>
</feature>
<keyword evidence="5" id="KW-1185">Reference proteome</keyword>
<organism evidence="4 5">
    <name type="scientific">Holtiella tumoricola</name>
    <dbReference type="NCBI Taxonomy" id="3018743"/>
    <lineage>
        <taxon>Bacteria</taxon>
        <taxon>Bacillati</taxon>
        <taxon>Bacillota</taxon>
        <taxon>Clostridia</taxon>
        <taxon>Lachnospirales</taxon>
        <taxon>Cellulosilyticaceae</taxon>
        <taxon>Holtiella</taxon>
    </lineage>
</organism>